<keyword evidence="5" id="KW-0732">Signal</keyword>
<keyword evidence="6" id="KW-0256">Endoplasmic reticulum</keyword>
<dbReference type="SUPFAM" id="SSF49503">
    <property type="entry name" value="Cupredoxins"/>
    <property type="match status" value="3"/>
</dbReference>
<evidence type="ECO:0000256" key="10">
    <source>
        <dbReference type="ARBA" id="ARBA00023180"/>
    </source>
</evidence>
<dbReference type="CDD" id="cd13891">
    <property type="entry name" value="CuRO_3_CotA_like"/>
    <property type="match status" value="1"/>
</dbReference>
<feature type="domain" description="Plastocyanin-like" evidence="11">
    <location>
        <begin position="308"/>
        <end position="378"/>
    </location>
</feature>
<keyword evidence="4" id="KW-0479">Metal-binding</keyword>
<dbReference type="CDD" id="cd13844">
    <property type="entry name" value="CuRO_1_BOD_CotA_like"/>
    <property type="match status" value="1"/>
</dbReference>
<keyword evidence="10" id="KW-0325">Glycoprotein</keyword>
<dbReference type="Pfam" id="PF00394">
    <property type="entry name" value="Cu-oxidase"/>
    <property type="match status" value="1"/>
</dbReference>
<dbReference type="EMBL" id="CM035420">
    <property type="protein sequence ID" value="KAH7404034.1"/>
    <property type="molecule type" value="Genomic_DNA"/>
</dbReference>
<dbReference type="InterPro" id="IPR052152">
    <property type="entry name" value="LPR1/LPR2"/>
</dbReference>
<evidence type="ECO:0000313" key="14">
    <source>
        <dbReference type="Proteomes" id="UP000825935"/>
    </source>
</evidence>
<dbReference type="InterPro" id="IPR001117">
    <property type="entry name" value="Cu-oxidase_2nd"/>
</dbReference>
<evidence type="ECO:0000256" key="7">
    <source>
        <dbReference type="ARBA" id="ARBA00023002"/>
    </source>
</evidence>
<keyword evidence="7" id="KW-0560">Oxidoreductase</keyword>
<protein>
    <submittedName>
        <fullName evidence="13">Uncharacterized protein</fullName>
    </submittedName>
</protein>
<evidence type="ECO:0000313" key="13">
    <source>
        <dbReference type="EMBL" id="KAH7404034.1"/>
    </source>
</evidence>
<dbReference type="OMA" id="PYSGRYV"/>
<evidence type="ECO:0000256" key="1">
    <source>
        <dbReference type="ARBA" id="ARBA00001935"/>
    </source>
</evidence>
<accession>A0A8T2T1M3</accession>
<keyword evidence="14" id="KW-1185">Reference proteome</keyword>
<dbReference type="GO" id="GO:0016491">
    <property type="term" value="F:oxidoreductase activity"/>
    <property type="evidence" value="ECO:0007669"/>
    <property type="project" value="UniProtKB-KW"/>
</dbReference>
<reference evidence="13" key="1">
    <citation type="submission" date="2021-08" db="EMBL/GenBank/DDBJ databases">
        <title>WGS assembly of Ceratopteris richardii.</title>
        <authorList>
            <person name="Marchant D.B."/>
            <person name="Chen G."/>
            <person name="Jenkins J."/>
            <person name="Shu S."/>
            <person name="Leebens-Mack J."/>
            <person name="Grimwood J."/>
            <person name="Schmutz J."/>
            <person name="Soltis P."/>
            <person name="Soltis D."/>
            <person name="Chen Z.-H."/>
        </authorList>
    </citation>
    <scope>NUCLEOTIDE SEQUENCE</scope>
    <source>
        <strain evidence="13">Whitten #5841</strain>
        <tissue evidence="13">Leaf</tissue>
    </source>
</reference>
<sequence length="606" mass="68620">MILTRCVFEQAKMRAKRQSRFSASEAPIVRSWMRLIMISGFILCTLPAATASNNETGETEDTLLATAEQLPLFVDKLPRMPRIKGYASRNGSFVPANLTIGMYMKLWKFHRDLPPSKVFAFGESAIKATVPGPSIVAMSGVKTYVRWENHLPEKHMFTIDETLQVAKPARGVPTVVHLHGGVTEPHSDGNALAWFTRNFEEKGPKWTHDVYVYQNADTTSNMWYHDHAMGYTRLNLLAGLVGPYKVVNPELEREFGLPRKKFDRELMVMDKSFTKDGQIYINSTGNNPNIHPEWQPEYFGNVIIVNGKAWPYMNVQRRKYRFRIINSSNARFFRFALDDGSSFTQIGSDSFYLEGPVELKSNLLAPSEIMDVVIDFSKMKNSTVILTNDAPYPFPDGDEPGETDGKVMQFVIKDGNVSDKASVPAQLRPVRRLSEDEAVLSRNIVLYEFDSPSGEPTHLTINFVNFSAAVTELPKIGTTELWHIINLTPDNHPFHVHLAGFQVLRQQKIKDVDELSACAVLHKGIEACDLKKHIDADALSPPRNEAGWKNVFKMQPFYITSILVHFAMTDSNPFPFDPTGEPGYAYHCHILDHEDNIMMRPYMLVK</sequence>
<organism evidence="13 14">
    <name type="scientific">Ceratopteris richardii</name>
    <name type="common">Triangle waterfern</name>
    <dbReference type="NCBI Taxonomy" id="49495"/>
    <lineage>
        <taxon>Eukaryota</taxon>
        <taxon>Viridiplantae</taxon>
        <taxon>Streptophyta</taxon>
        <taxon>Embryophyta</taxon>
        <taxon>Tracheophyta</taxon>
        <taxon>Polypodiopsida</taxon>
        <taxon>Polypodiidae</taxon>
        <taxon>Polypodiales</taxon>
        <taxon>Pteridineae</taxon>
        <taxon>Pteridaceae</taxon>
        <taxon>Parkerioideae</taxon>
        <taxon>Ceratopteris</taxon>
    </lineage>
</organism>
<proteinExistence type="inferred from homology"/>
<dbReference type="CDD" id="cd13868">
    <property type="entry name" value="CuRO_2_CotA_like"/>
    <property type="match status" value="1"/>
</dbReference>
<keyword evidence="9" id="KW-0472">Membrane</keyword>
<dbReference type="GO" id="GO:0016036">
    <property type="term" value="P:cellular response to phosphate starvation"/>
    <property type="evidence" value="ECO:0007669"/>
    <property type="project" value="InterPro"/>
</dbReference>
<dbReference type="Gene3D" id="2.60.40.420">
    <property type="entry name" value="Cupredoxins - blue copper proteins"/>
    <property type="match status" value="3"/>
</dbReference>
<dbReference type="Pfam" id="PF07731">
    <property type="entry name" value="Cu-oxidase_2"/>
    <property type="match status" value="1"/>
</dbReference>
<comment type="similarity">
    <text evidence="3">Belongs to the multicopper oxidase family.</text>
</comment>
<dbReference type="OrthoDB" id="262547at2759"/>
<comment type="cofactor">
    <cofactor evidence="1">
        <name>Cu cation</name>
        <dbReference type="ChEBI" id="CHEBI:23378"/>
    </cofactor>
</comment>
<comment type="subcellular location">
    <subcellularLocation>
        <location evidence="2">Endoplasmic reticulum membrane</location>
        <topology evidence="2">Peripheral membrane protein</topology>
    </subcellularLocation>
</comment>
<evidence type="ECO:0000256" key="2">
    <source>
        <dbReference type="ARBA" id="ARBA00004406"/>
    </source>
</evidence>
<feature type="domain" description="Plastocyanin-like" evidence="12">
    <location>
        <begin position="468"/>
        <end position="602"/>
    </location>
</feature>
<evidence type="ECO:0000256" key="6">
    <source>
        <dbReference type="ARBA" id="ARBA00022824"/>
    </source>
</evidence>
<comment type="caution">
    <text evidence="13">The sequence shown here is derived from an EMBL/GenBank/DDBJ whole genome shotgun (WGS) entry which is preliminary data.</text>
</comment>
<evidence type="ECO:0000256" key="3">
    <source>
        <dbReference type="ARBA" id="ARBA00010609"/>
    </source>
</evidence>
<dbReference type="PANTHER" id="PTHR48461">
    <property type="entry name" value="MULTICOPPER OXIDASE LPR1-LIKE"/>
    <property type="match status" value="1"/>
</dbReference>
<dbReference type="InterPro" id="IPR011706">
    <property type="entry name" value="Cu-oxidase_C"/>
</dbReference>
<evidence type="ECO:0000256" key="8">
    <source>
        <dbReference type="ARBA" id="ARBA00023008"/>
    </source>
</evidence>
<evidence type="ECO:0000256" key="4">
    <source>
        <dbReference type="ARBA" id="ARBA00022723"/>
    </source>
</evidence>
<dbReference type="AlphaFoldDB" id="A0A8T2T1M3"/>
<dbReference type="InterPro" id="IPR008972">
    <property type="entry name" value="Cupredoxin"/>
</dbReference>
<evidence type="ECO:0000256" key="9">
    <source>
        <dbReference type="ARBA" id="ARBA00023136"/>
    </source>
</evidence>
<evidence type="ECO:0000259" key="11">
    <source>
        <dbReference type="Pfam" id="PF00394"/>
    </source>
</evidence>
<gene>
    <name evidence="13" type="ORF">KP509_15G007300</name>
</gene>
<dbReference type="GO" id="GO:0005507">
    <property type="term" value="F:copper ion binding"/>
    <property type="evidence" value="ECO:0007669"/>
    <property type="project" value="InterPro"/>
</dbReference>
<evidence type="ECO:0000256" key="5">
    <source>
        <dbReference type="ARBA" id="ARBA00022729"/>
    </source>
</evidence>
<evidence type="ECO:0000259" key="12">
    <source>
        <dbReference type="Pfam" id="PF07731"/>
    </source>
</evidence>
<keyword evidence="8" id="KW-0186">Copper</keyword>
<dbReference type="GO" id="GO:0005789">
    <property type="term" value="C:endoplasmic reticulum membrane"/>
    <property type="evidence" value="ECO:0007669"/>
    <property type="project" value="UniProtKB-SubCell"/>
</dbReference>
<name>A0A8T2T1M3_CERRI</name>
<dbReference type="Proteomes" id="UP000825935">
    <property type="component" value="Chromosome 15"/>
</dbReference>
<dbReference type="PANTHER" id="PTHR48461:SF1">
    <property type="entry name" value="MULTICOPPER OXIDASE LPR1-LIKE"/>
    <property type="match status" value="1"/>
</dbReference>